<dbReference type="SUPFAM" id="SSF143011">
    <property type="entry name" value="RelE-like"/>
    <property type="match status" value="1"/>
</dbReference>
<dbReference type="AlphaFoldDB" id="A0A091CD46"/>
<dbReference type="PANTHER" id="PTHR40588:SF1">
    <property type="entry name" value="MRNA INTERFERASE TOXIN YAFQ"/>
    <property type="match status" value="1"/>
</dbReference>
<dbReference type="InterPro" id="IPR004386">
    <property type="entry name" value="Toxin_YafQ-like"/>
</dbReference>
<evidence type="ECO:0000313" key="3">
    <source>
        <dbReference type="EMBL" id="KFN91448.1"/>
    </source>
</evidence>
<dbReference type="InterPro" id="IPR035093">
    <property type="entry name" value="RelE/ParE_toxin_dom_sf"/>
</dbReference>
<dbReference type="GO" id="GO:0006415">
    <property type="term" value="P:translational termination"/>
    <property type="evidence" value="ECO:0007669"/>
    <property type="project" value="TreeGrafter"/>
</dbReference>
<feature type="active site" description="Proton donor" evidence="2">
    <location>
        <position position="61"/>
    </location>
</feature>
<dbReference type="GO" id="GO:0006402">
    <property type="term" value="P:mRNA catabolic process"/>
    <property type="evidence" value="ECO:0007669"/>
    <property type="project" value="TreeGrafter"/>
</dbReference>
<proteinExistence type="predicted"/>
<comment type="caution">
    <text evidence="3">The sequence shown here is derived from an EMBL/GenBank/DDBJ whole genome shotgun (WGS) entry which is preliminary data.</text>
</comment>
<dbReference type="Gene3D" id="3.30.2310.20">
    <property type="entry name" value="RelE-like"/>
    <property type="match status" value="1"/>
</dbReference>
<dbReference type="GO" id="GO:0004521">
    <property type="term" value="F:RNA endonuclease activity"/>
    <property type="evidence" value="ECO:0007669"/>
    <property type="project" value="TreeGrafter"/>
</dbReference>
<organism evidence="3 4">
    <name type="scientific">Tetragenococcus muriaticus PMC-11-5</name>
    <dbReference type="NCBI Taxonomy" id="1302649"/>
    <lineage>
        <taxon>Bacteria</taxon>
        <taxon>Bacillati</taxon>
        <taxon>Bacillota</taxon>
        <taxon>Bacilli</taxon>
        <taxon>Lactobacillales</taxon>
        <taxon>Enterococcaceae</taxon>
        <taxon>Tetragenococcus</taxon>
    </lineage>
</organism>
<dbReference type="EMBL" id="JPVU01000149">
    <property type="protein sequence ID" value="KFN91448.1"/>
    <property type="molecule type" value="Genomic_DNA"/>
</dbReference>
<dbReference type="Pfam" id="PF15738">
    <property type="entry name" value="YafQ_toxin"/>
    <property type="match status" value="1"/>
</dbReference>
<reference evidence="3 4" key="1">
    <citation type="submission" date="2014-08" db="EMBL/GenBank/DDBJ databases">
        <title>Genome sequence of Tetragenococcus muriaticus.</title>
        <authorList>
            <person name="Chuea-nongthon C."/>
            <person name="Rodtong S."/>
            <person name="Yongsawatdigul J."/>
            <person name="Steele J.L."/>
            <person name="Liu X.-y."/>
            <person name="Speers J."/>
            <person name="Glasner J.D."/>
            <person name="Neeno-Eckwall E.C."/>
        </authorList>
    </citation>
    <scope>NUCLEOTIDE SEQUENCE [LARGE SCALE GENOMIC DNA]</scope>
    <source>
        <strain evidence="3 4">PMC-11-5</strain>
    </source>
</reference>
<evidence type="ECO:0000256" key="1">
    <source>
        <dbReference type="ARBA" id="ARBA00022649"/>
    </source>
</evidence>
<dbReference type="Proteomes" id="UP000029380">
    <property type="component" value="Unassembled WGS sequence"/>
</dbReference>
<dbReference type="PIRSF" id="PIRSF006156">
    <property type="entry name" value="YafQ"/>
    <property type="match status" value="1"/>
</dbReference>
<gene>
    <name evidence="3" type="ORF">TMUPMC115_1369</name>
</gene>
<dbReference type="NCBIfam" id="TIGR02385">
    <property type="entry name" value="RelE_StbE"/>
    <property type="match status" value="1"/>
</dbReference>
<name>A0A091CD46_9ENTE</name>
<protein>
    <submittedName>
        <fullName evidence="3">YafQ family toxin protein</fullName>
    </submittedName>
</protein>
<dbReference type="PATRIC" id="fig|1302649.3.peg.1373"/>
<keyword evidence="1" id="KW-1277">Toxin-antitoxin system</keyword>
<evidence type="ECO:0000256" key="2">
    <source>
        <dbReference type="PIRSR" id="PIRSR006156-1"/>
    </source>
</evidence>
<sequence length="66" mass="7996">MRKLKYVVNCLENEQKLDVKYKNHILSGRYDGSMECHIQPDWLLIYEIDEEYLYLLRTGTHSDLFN</sequence>
<evidence type="ECO:0000313" key="4">
    <source>
        <dbReference type="Proteomes" id="UP000029380"/>
    </source>
</evidence>
<accession>A0A091CD46</accession>
<dbReference type="InterPro" id="IPR007712">
    <property type="entry name" value="RelE/ParE_toxin"/>
</dbReference>
<dbReference type="PANTHER" id="PTHR40588">
    <property type="entry name" value="MRNA INTERFERASE TOXIN YAFQ"/>
    <property type="match status" value="1"/>
</dbReference>